<evidence type="ECO:0000313" key="3">
    <source>
        <dbReference type="EMBL" id="OAT79245.1"/>
    </source>
</evidence>
<feature type="transmembrane region" description="Helical" evidence="1">
    <location>
        <begin position="81"/>
        <end position="99"/>
    </location>
</feature>
<feature type="transmembrane region" description="Helical" evidence="1">
    <location>
        <begin position="325"/>
        <end position="343"/>
    </location>
</feature>
<evidence type="ECO:0000256" key="1">
    <source>
        <dbReference type="SAM" id="Phobius"/>
    </source>
</evidence>
<feature type="transmembrane region" description="Helical" evidence="1">
    <location>
        <begin position="253"/>
        <end position="275"/>
    </location>
</feature>
<keyword evidence="1" id="KW-1133">Transmembrane helix</keyword>
<gene>
    <name evidence="3" type="ORF">A9B99_03730</name>
</gene>
<dbReference type="RefSeq" id="WP_064595519.1">
    <property type="nucleotide sequence ID" value="NZ_LYRP01000001.1"/>
</dbReference>
<comment type="caution">
    <text evidence="3">The sequence shown here is derived from an EMBL/GenBank/DDBJ whole genome shotgun (WGS) entry which is preliminary data.</text>
</comment>
<dbReference type="AlphaFoldDB" id="A0A1B7LA84"/>
<sequence>MHNKIISIHQLRGFAVIFVILFHFRSYLNEVYTQKDLGNILFGSGAFGVDLFFMISGFIIVASTEKRITAAQFIIRRFFRVYPTFIFVFIIGILSAYNSEPLEKLLRSLLLIHKDYSKPSPGFGYNTLGPAWTLTYELYFYFIFSISLIVSRENRVLISSILITLPLVIIQLYVTGSITLAGTGAIQIPSETTLYGVIRFISSPILIEFVIGMFLYTLYHKVEHMRNSYSGIILFLCIGIFFTFYFTPRDYDIANFGMDGYGFWSLFLMIGFLQYEKSTHFSGLESLNFLGDISYSLYISHYLIINILNHYHPDFWINLTGLSKIIFIVTFCISVACIIHYFIEKPSIRIGKMLEFKLKNN</sequence>
<dbReference type="InterPro" id="IPR050879">
    <property type="entry name" value="Acyltransferase_3"/>
</dbReference>
<keyword evidence="3" id="KW-0012">Acyltransferase</keyword>
<keyword evidence="4" id="KW-1185">Reference proteome</keyword>
<feature type="transmembrane region" description="Helical" evidence="1">
    <location>
        <begin position="131"/>
        <end position="149"/>
    </location>
</feature>
<dbReference type="Proteomes" id="UP000078225">
    <property type="component" value="Unassembled WGS sequence"/>
</dbReference>
<dbReference type="GO" id="GO:0000271">
    <property type="term" value="P:polysaccharide biosynthetic process"/>
    <property type="evidence" value="ECO:0007669"/>
    <property type="project" value="TreeGrafter"/>
</dbReference>
<dbReference type="GO" id="GO:0016020">
    <property type="term" value="C:membrane"/>
    <property type="evidence" value="ECO:0007669"/>
    <property type="project" value="TreeGrafter"/>
</dbReference>
<dbReference type="PANTHER" id="PTHR23028:SF131">
    <property type="entry name" value="BLR2367 PROTEIN"/>
    <property type="match status" value="1"/>
</dbReference>
<keyword evidence="1" id="KW-0812">Transmembrane</keyword>
<proteinExistence type="predicted"/>
<dbReference type="GO" id="GO:0016747">
    <property type="term" value="F:acyltransferase activity, transferring groups other than amino-acyl groups"/>
    <property type="evidence" value="ECO:0007669"/>
    <property type="project" value="InterPro"/>
</dbReference>
<feature type="transmembrane region" description="Helical" evidence="1">
    <location>
        <begin position="156"/>
        <end position="174"/>
    </location>
</feature>
<dbReference type="InterPro" id="IPR002656">
    <property type="entry name" value="Acyl_transf_3_dom"/>
</dbReference>
<evidence type="ECO:0000259" key="2">
    <source>
        <dbReference type="Pfam" id="PF01757"/>
    </source>
</evidence>
<reference evidence="4" key="1">
    <citation type="submission" date="2016-05" db="EMBL/GenBank/DDBJ databases">
        <authorList>
            <person name="Behera P."/>
            <person name="Vaishampayan P."/>
            <person name="Singh N."/>
            <person name="Raina V."/>
            <person name="Suar M."/>
            <person name="Pattnaik A."/>
            <person name="Rastogi G."/>
        </authorList>
    </citation>
    <scope>NUCLEOTIDE SEQUENCE [LARGE SCALE GENOMIC DNA]</scope>
    <source>
        <strain evidence="4">MP23</strain>
    </source>
</reference>
<feature type="domain" description="Acyltransferase 3" evidence="2">
    <location>
        <begin position="6"/>
        <end position="339"/>
    </location>
</feature>
<feature type="transmembrane region" description="Helical" evidence="1">
    <location>
        <begin position="228"/>
        <end position="247"/>
    </location>
</feature>
<feature type="transmembrane region" description="Helical" evidence="1">
    <location>
        <begin position="12"/>
        <end position="28"/>
    </location>
</feature>
<feature type="transmembrane region" description="Helical" evidence="1">
    <location>
        <begin position="194"/>
        <end position="216"/>
    </location>
</feature>
<dbReference type="PANTHER" id="PTHR23028">
    <property type="entry name" value="ACETYLTRANSFERASE"/>
    <property type="match status" value="1"/>
</dbReference>
<keyword evidence="1" id="KW-0472">Membrane</keyword>
<accession>A0A1B7LA84</accession>
<protein>
    <submittedName>
        <fullName evidence="3">Acyltransferase</fullName>
    </submittedName>
</protein>
<dbReference type="STRING" id="1691903.A9B99_03730"/>
<dbReference type="Pfam" id="PF01757">
    <property type="entry name" value="Acyl_transf_3"/>
    <property type="match status" value="1"/>
</dbReference>
<evidence type="ECO:0000313" key="4">
    <source>
        <dbReference type="Proteomes" id="UP000078225"/>
    </source>
</evidence>
<dbReference type="EMBL" id="LYRP01000001">
    <property type="protein sequence ID" value="OAT79245.1"/>
    <property type="molecule type" value="Genomic_DNA"/>
</dbReference>
<dbReference type="OrthoDB" id="9767863at2"/>
<organism evidence="3 4">
    <name type="scientific">Mangrovibacter phragmitis</name>
    <dbReference type="NCBI Taxonomy" id="1691903"/>
    <lineage>
        <taxon>Bacteria</taxon>
        <taxon>Pseudomonadati</taxon>
        <taxon>Pseudomonadota</taxon>
        <taxon>Gammaproteobacteria</taxon>
        <taxon>Enterobacterales</taxon>
        <taxon>Enterobacteriaceae</taxon>
        <taxon>Mangrovibacter</taxon>
    </lineage>
</organism>
<name>A0A1B7LA84_9ENTR</name>
<feature type="transmembrane region" description="Helical" evidence="1">
    <location>
        <begin position="287"/>
        <end position="305"/>
    </location>
</feature>
<feature type="transmembrane region" description="Helical" evidence="1">
    <location>
        <begin position="40"/>
        <end position="61"/>
    </location>
</feature>
<keyword evidence="3" id="KW-0808">Transferase</keyword>